<dbReference type="GO" id="GO:0034517">
    <property type="term" value="P:ribophagy"/>
    <property type="evidence" value="ECO:0007669"/>
    <property type="project" value="TreeGrafter"/>
</dbReference>
<feature type="compositionally biased region" description="Basic and acidic residues" evidence="3">
    <location>
        <begin position="215"/>
        <end position="231"/>
    </location>
</feature>
<dbReference type="InterPro" id="IPR002075">
    <property type="entry name" value="NTF2_dom"/>
</dbReference>
<feature type="compositionally biased region" description="Gly residues" evidence="3">
    <location>
        <begin position="538"/>
        <end position="556"/>
    </location>
</feature>
<dbReference type="PROSITE" id="PS50177">
    <property type="entry name" value="NTF2_DOMAIN"/>
    <property type="match status" value="1"/>
</dbReference>
<dbReference type="InterPro" id="IPR035979">
    <property type="entry name" value="RBD_domain_sf"/>
</dbReference>
<dbReference type="PROSITE" id="PS50102">
    <property type="entry name" value="RRM"/>
    <property type="match status" value="1"/>
</dbReference>
<keyword evidence="1 2" id="KW-0694">RNA-binding</keyword>
<evidence type="ECO:0000259" key="5">
    <source>
        <dbReference type="PROSITE" id="PS50177"/>
    </source>
</evidence>
<evidence type="ECO:0000256" key="1">
    <source>
        <dbReference type="ARBA" id="ARBA00022884"/>
    </source>
</evidence>
<dbReference type="InterPro" id="IPR018222">
    <property type="entry name" value="Nuclear_transport_factor_2_euk"/>
</dbReference>
<sequence>MAANNNTSNYLPQVDPYVPAAAYDASMAPQTESTPAVAPAAAPAGPAEAPGKSEVGWMFVEQYYTTLNKSPEKLHLFYNKKSVLTWGNEGEVVPCVSGRSEIAERIKREGFNDCKVRVTNVDSQGSLNNSIIIQVIGEMSNDGNLNRKFSQSFFLAEQPHGYYVHNDIFRFLNDEDEELLEEGEELAEETVEEQPAAAETEPVQELAQEPEAAAEEPKVEETPAEEPKAEEPEVPTNGLTNGTPAEEETKAEAEPEAAPVEEETKVEETPAAEEPKAEEPVEEKKEEEPKAEEKKEEETPAPPPAPVQEKKAAPPAPALPAAPPKPKTWANLVAGGASKVAAAVVNTAAAVAPAVVAPAKAETPAAEKQDAAAQAATSPAPATPGTPASSGGWQSVGETRRHQSKASTAGGDVTLAFIRNVHEKVDTEVLRKKLATFGPLKQFEVSKQRNCAFVEFETAAAFKAAQAANPHTINGETINIEERRPRQGQPGYAGRGGYEGGRGGYTPRGGRGEGRGGFQPRGDGGKFYDGNRPPRGGAPSGRGGFAPRGRGGQTQA</sequence>
<reference evidence="6 7" key="1">
    <citation type="journal article" date="2018" name="Nat. Ecol. Evol.">
        <title>Pezizomycetes genomes reveal the molecular basis of ectomycorrhizal truffle lifestyle.</title>
        <authorList>
            <person name="Murat C."/>
            <person name="Payen T."/>
            <person name="Noel B."/>
            <person name="Kuo A."/>
            <person name="Morin E."/>
            <person name="Chen J."/>
            <person name="Kohler A."/>
            <person name="Krizsan K."/>
            <person name="Balestrini R."/>
            <person name="Da Silva C."/>
            <person name="Montanini B."/>
            <person name="Hainaut M."/>
            <person name="Levati E."/>
            <person name="Barry K.W."/>
            <person name="Belfiori B."/>
            <person name="Cichocki N."/>
            <person name="Clum A."/>
            <person name="Dockter R.B."/>
            <person name="Fauchery L."/>
            <person name="Guy J."/>
            <person name="Iotti M."/>
            <person name="Le Tacon F."/>
            <person name="Lindquist E.A."/>
            <person name="Lipzen A."/>
            <person name="Malagnac F."/>
            <person name="Mello A."/>
            <person name="Molinier V."/>
            <person name="Miyauchi S."/>
            <person name="Poulain J."/>
            <person name="Riccioni C."/>
            <person name="Rubini A."/>
            <person name="Sitrit Y."/>
            <person name="Splivallo R."/>
            <person name="Traeger S."/>
            <person name="Wang M."/>
            <person name="Zifcakova L."/>
            <person name="Wipf D."/>
            <person name="Zambonelli A."/>
            <person name="Paolocci F."/>
            <person name="Nowrousian M."/>
            <person name="Ottonello S."/>
            <person name="Baldrian P."/>
            <person name="Spatafora J.W."/>
            <person name="Henrissat B."/>
            <person name="Nagy L.G."/>
            <person name="Aury J.M."/>
            <person name="Wincker P."/>
            <person name="Grigoriev I.V."/>
            <person name="Bonfante P."/>
            <person name="Martin F.M."/>
        </authorList>
    </citation>
    <scope>NUCLEOTIDE SEQUENCE [LARGE SCALE GENOMIC DNA]</scope>
    <source>
        <strain evidence="6 7">RN42</strain>
    </source>
</reference>
<dbReference type="InterPro" id="IPR039539">
    <property type="entry name" value="Ras_GTPase_bind_prot"/>
</dbReference>
<evidence type="ECO:0000259" key="4">
    <source>
        <dbReference type="PROSITE" id="PS50102"/>
    </source>
</evidence>
<feature type="region of interest" description="Disordered" evidence="3">
    <location>
        <begin position="180"/>
        <end position="330"/>
    </location>
</feature>
<feature type="domain" description="RRM" evidence="4">
    <location>
        <begin position="414"/>
        <end position="485"/>
    </location>
</feature>
<feature type="domain" description="NTF2" evidence="5">
    <location>
        <begin position="55"/>
        <end position="171"/>
    </location>
</feature>
<feature type="region of interest" description="Disordered" evidence="3">
    <location>
        <begin position="366"/>
        <end position="408"/>
    </location>
</feature>
<dbReference type="CDD" id="cd00780">
    <property type="entry name" value="NTF2"/>
    <property type="match status" value="1"/>
</dbReference>
<evidence type="ECO:0000313" key="6">
    <source>
        <dbReference type="EMBL" id="RPA74707.1"/>
    </source>
</evidence>
<keyword evidence="7" id="KW-1185">Reference proteome</keyword>
<dbReference type="SMART" id="SM00360">
    <property type="entry name" value="RRM"/>
    <property type="match status" value="1"/>
</dbReference>
<dbReference type="Gene3D" id="3.10.450.50">
    <property type="match status" value="1"/>
</dbReference>
<feature type="compositionally biased region" description="Low complexity" evidence="3">
    <location>
        <begin position="201"/>
        <end position="211"/>
    </location>
</feature>
<dbReference type="SUPFAM" id="SSF54928">
    <property type="entry name" value="RNA-binding domain, RBD"/>
    <property type="match status" value="1"/>
</dbReference>
<dbReference type="EMBL" id="ML119782">
    <property type="protein sequence ID" value="RPA74707.1"/>
    <property type="molecule type" value="Genomic_DNA"/>
</dbReference>
<feature type="compositionally biased region" description="Pro residues" evidence="3">
    <location>
        <begin position="314"/>
        <end position="326"/>
    </location>
</feature>
<feature type="compositionally biased region" description="Low complexity" evidence="3">
    <location>
        <begin position="371"/>
        <end position="392"/>
    </location>
</feature>
<proteinExistence type="predicted"/>
<dbReference type="SUPFAM" id="SSF54427">
    <property type="entry name" value="NTF2-like"/>
    <property type="match status" value="1"/>
</dbReference>
<dbReference type="Proteomes" id="UP000275078">
    <property type="component" value="Unassembled WGS sequence"/>
</dbReference>
<dbReference type="Pfam" id="PF02136">
    <property type="entry name" value="NTF2"/>
    <property type="match status" value="1"/>
</dbReference>
<name>A0A3N4HN57_ASCIM</name>
<dbReference type="PANTHER" id="PTHR10693:SF20">
    <property type="entry name" value="AT27578P"/>
    <property type="match status" value="1"/>
</dbReference>
<protein>
    <submittedName>
        <fullName evidence="6">NTF2-domain-containing protein</fullName>
    </submittedName>
</protein>
<dbReference type="GO" id="GO:1990904">
    <property type="term" value="C:ribonucleoprotein complex"/>
    <property type="evidence" value="ECO:0007669"/>
    <property type="project" value="TreeGrafter"/>
</dbReference>
<dbReference type="GO" id="GO:0016579">
    <property type="term" value="P:protein deubiquitination"/>
    <property type="evidence" value="ECO:0007669"/>
    <property type="project" value="TreeGrafter"/>
</dbReference>
<feature type="compositionally biased region" description="Basic and acidic residues" evidence="3">
    <location>
        <begin position="262"/>
        <end position="298"/>
    </location>
</feature>
<dbReference type="OrthoDB" id="339151at2759"/>
<evidence type="ECO:0000256" key="2">
    <source>
        <dbReference type="PROSITE-ProRule" id="PRU00176"/>
    </source>
</evidence>
<dbReference type="AlphaFoldDB" id="A0A3N4HN57"/>
<evidence type="ECO:0000313" key="7">
    <source>
        <dbReference type="Proteomes" id="UP000275078"/>
    </source>
</evidence>
<dbReference type="FunFam" id="3.10.450.50:FF:000003">
    <property type="entry name" value="Nuclear transport factor 2 family protein"/>
    <property type="match status" value="1"/>
</dbReference>
<dbReference type="InterPro" id="IPR000504">
    <property type="entry name" value="RRM_dom"/>
</dbReference>
<dbReference type="Gene3D" id="3.30.70.330">
    <property type="match status" value="1"/>
</dbReference>
<dbReference type="InterPro" id="IPR032710">
    <property type="entry name" value="NTF2-like_dom_sf"/>
</dbReference>
<feature type="region of interest" description="Disordered" evidence="3">
    <location>
        <begin position="483"/>
        <end position="556"/>
    </location>
</feature>
<dbReference type="GO" id="GO:0005829">
    <property type="term" value="C:cytosol"/>
    <property type="evidence" value="ECO:0007669"/>
    <property type="project" value="TreeGrafter"/>
</dbReference>
<dbReference type="STRING" id="1160509.A0A3N4HN57"/>
<evidence type="ECO:0000256" key="3">
    <source>
        <dbReference type="SAM" id="MobiDB-lite"/>
    </source>
</evidence>
<dbReference type="Pfam" id="PF00076">
    <property type="entry name" value="RRM_1"/>
    <property type="match status" value="1"/>
</dbReference>
<dbReference type="PANTHER" id="PTHR10693">
    <property type="entry name" value="RAS GTPASE-ACTIVATING PROTEIN-BINDING PROTEIN"/>
    <property type="match status" value="1"/>
</dbReference>
<feature type="compositionally biased region" description="Acidic residues" evidence="3">
    <location>
        <begin position="180"/>
        <end position="192"/>
    </location>
</feature>
<organism evidence="6 7">
    <name type="scientific">Ascobolus immersus RN42</name>
    <dbReference type="NCBI Taxonomy" id="1160509"/>
    <lineage>
        <taxon>Eukaryota</taxon>
        <taxon>Fungi</taxon>
        <taxon>Dikarya</taxon>
        <taxon>Ascomycota</taxon>
        <taxon>Pezizomycotina</taxon>
        <taxon>Pezizomycetes</taxon>
        <taxon>Pezizales</taxon>
        <taxon>Ascobolaceae</taxon>
        <taxon>Ascobolus</taxon>
    </lineage>
</organism>
<feature type="compositionally biased region" description="Gly residues" evidence="3">
    <location>
        <begin position="491"/>
        <end position="519"/>
    </location>
</feature>
<dbReference type="GO" id="GO:0003729">
    <property type="term" value="F:mRNA binding"/>
    <property type="evidence" value="ECO:0007669"/>
    <property type="project" value="TreeGrafter"/>
</dbReference>
<accession>A0A3N4HN57</accession>
<dbReference type="InterPro" id="IPR012677">
    <property type="entry name" value="Nucleotide-bd_a/b_plait_sf"/>
</dbReference>
<gene>
    <name evidence="6" type="ORF">BJ508DRAFT_30316</name>
</gene>
<dbReference type="CDD" id="cd00590">
    <property type="entry name" value="RRM_SF"/>
    <property type="match status" value="1"/>
</dbReference>
<dbReference type="GO" id="GO:1990861">
    <property type="term" value="C:Ubp3-Bre5 deubiquitination complex"/>
    <property type="evidence" value="ECO:0007669"/>
    <property type="project" value="TreeGrafter"/>
</dbReference>